<dbReference type="InterPro" id="IPR013577">
    <property type="entry name" value="LLGL2"/>
</dbReference>
<dbReference type="EMBL" id="CP092864">
    <property type="protein sequence ID" value="UYV62473.1"/>
    <property type="molecule type" value="Genomic_DNA"/>
</dbReference>
<evidence type="ECO:0000256" key="3">
    <source>
        <dbReference type="ARBA" id="ARBA00022574"/>
    </source>
</evidence>
<keyword evidence="10" id="KW-1185">Reference proteome</keyword>
<evidence type="ECO:0000256" key="6">
    <source>
        <dbReference type="SAM" id="MobiDB-lite"/>
    </source>
</evidence>
<evidence type="ECO:0000256" key="7">
    <source>
        <dbReference type="SAM" id="Phobius"/>
    </source>
</evidence>
<dbReference type="InterPro" id="IPR001680">
    <property type="entry name" value="WD40_rpt"/>
</dbReference>
<feature type="region of interest" description="Disordered" evidence="6">
    <location>
        <begin position="539"/>
        <end position="565"/>
    </location>
</feature>
<gene>
    <name evidence="9" type="ORF">LAZ67_2000726</name>
</gene>
<evidence type="ECO:0000256" key="1">
    <source>
        <dbReference type="ARBA" id="ARBA00008070"/>
    </source>
</evidence>
<dbReference type="SUPFAM" id="SSF50978">
    <property type="entry name" value="WD40 repeat-like"/>
    <property type="match status" value="1"/>
</dbReference>
<dbReference type="PANTHER" id="PTHR10241">
    <property type="entry name" value="LETHAL 2 GIANT LARVAE PROTEIN"/>
    <property type="match status" value="1"/>
</dbReference>
<comment type="similarity">
    <text evidence="1">Belongs to the WD repeat L(2)GL family.</text>
</comment>
<evidence type="ECO:0000256" key="4">
    <source>
        <dbReference type="ARBA" id="ARBA00022737"/>
    </source>
</evidence>
<dbReference type="SMART" id="SM00320">
    <property type="entry name" value="WD40"/>
    <property type="match status" value="3"/>
</dbReference>
<evidence type="ECO:0000259" key="8">
    <source>
        <dbReference type="Pfam" id="PF08366"/>
    </source>
</evidence>
<dbReference type="Gene3D" id="2.130.10.10">
    <property type="entry name" value="YVTN repeat-like/Quinoprotein amine dehydrogenase"/>
    <property type="match status" value="2"/>
</dbReference>
<feature type="repeat" description="WD" evidence="5">
    <location>
        <begin position="291"/>
        <end position="305"/>
    </location>
</feature>
<keyword evidence="7" id="KW-0472">Membrane</keyword>
<sequence length="616" mass="68604">MKCSKETTSECVVYGSVPEDYKLNPGAVEAIAEHPNNPGKILIGYDRGLKVLWDIKELNAEHTYVGTQQLESLCWHRSGTQFMSAHNDGSYIVWNTDDPSKPDGAPNAPYGPFPCKPIRKILWKSAKGHGVSVCGVEISRYRCCGRDGYVIFSGGMPRANFGDRHTITIMQGEKHEVLDFTSKVIDFFTISDSHEDSECDNPHSLVVLVEEELVVLDLDSEGWLPYAPPYLSSLHASSITCCQHAAAISPAIWTRLQAAGQAQRHTKYSSRPWPITGGNSGDTTEPASHDLLITGHEDGSVRFWDATGVALSHIYTMTTARLFAGEAPADTVDEAGDEWPPFRRVGTFDPFSDDPRLGIKKVHLCVFTGTLAVAGTAGQVLIMELKDQSTTMELTPRTCERFRGVCVQVTNVNVVGERGENFVWKGHDQLTARKEELEMEQGYQPKCLVQLHPPAAVTALALHSNWGLVAVGTAHGLAVVDYMQSKGVMTKCTLNPNVWLFVVFRHQRSRDAAMSRRKSFKKSLRESFRRLRKGRSQRRAAADKAKAGEDNKTATLRSEVVEDSEPRPVERQVEFRSKEDSCGSMLRCLYFAQSYIINSQYLTFFFVSICLFHMKI</sequence>
<dbReference type="PROSITE" id="PS50082">
    <property type="entry name" value="WD_REPEATS_2"/>
    <property type="match status" value="1"/>
</dbReference>
<accession>A0ABY6K3L4</accession>
<feature type="transmembrane region" description="Helical" evidence="7">
    <location>
        <begin position="595"/>
        <end position="614"/>
    </location>
</feature>
<protein>
    <submittedName>
        <fullName evidence="9">LLGL1</fullName>
    </submittedName>
</protein>
<feature type="domain" description="Lethal giant larvae homologue 2" evidence="8">
    <location>
        <begin position="107"/>
        <end position="223"/>
    </location>
</feature>
<feature type="compositionally biased region" description="Basic and acidic residues" evidence="6">
    <location>
        <begin position="540"/>
        <end position="552"/>
    </location>
</feature>
<evidence type="ECO:0000313" key="9">
    <source>
        <dbReference type="EMBL" id="UYV62473.1"/>
    </source>
</evidence>
<dbReference type="InterPro" id="IPR036322">
    <property type="entry name" value="WD40_repeat_dom_sf"/>
</dbReference>
<keyword evidence="2" id="KW-0268">Exocytosis</keyword>
<evidence type="ECO:0000256" key="2">
    <source>
        <dbReference type="ARBA" id="ARBA00022483"/>
    </source>
</evidence>
<keyword evidence="7" id="KW-1133">Transmembrane helix</keyword>
<keyword evidence="7" id="KW-0812">Transmembrane</keyword>
<dbReference type="InterPro" id="IPR000664">
    <property type="entry name" value="Lethal2_giant"/>
</dbReference>
<dbReference type="Proteomes" id="UP001235939">
    <property type="component" value="Chromosome 02"/>
</dbReference>
<dbReference type="InterPro" id="IPR015943">
    <property type="entry name" value="WD40/YVTN_repeat-like_dom_sf"/>
</dbReference>
<dbReference type="PRINTS" id="PR00962">
    <property type="entry name" value="LETHAL2GIANT"/>
</dbReference>
<organism evidence="9 10">
    <name type="scientific">Cordylochernes scorpioides</name>
    <dbReference type="NCBI Taxonomy" id="51811"/>
    <lineage>
        <taxon>Eukaryota</taxon>
        <taxon>Metazoa</taxon>
        <taxon>Ecdysozoa</taxon>
        <taxon>Arthropoda</taxon>
        <taxon>Chelicerata</taxon>
        <taxon>Arachnida</taxon>
        <taxon>Pseudoscorpiones</taxon>
        <taxon>Cheliferoidea</taxon>
        <taxon>Chernetidae</taxon>
        <taxon>Cordylochernes</taxon>
    </lineage>
</organism>
<name>A0ABY6K3L4_9ARAC</name>
<dbReference type="Pfam" id="PF08366">
    <property type="entry name" value="LLGL"/>
    <property type="match status" value="1"/>
</dbReference>
<proteinExistence type="inferred from homology"/>
<keyword evidence="3 5" id="KW-0853">WD repeat</keyword>
<evidence type="ECO:0000313" key="10">
    <source>
        <dbReference type="Proteomes" id="UP001235939"/>
    </source>
</evidence>
<evidence type="ECO:0000256" key="5">
    <source>
        <dbReference type="PROSITE-ProRule" id="PRU00221"/>
    </source>
</evidence>
<reference evidence="9 10" key="1">
    <citation type="submission" date="2022-01" db="EMBL/GenBank/DDBJ databases">
        <title>A chromosomal length assembly of Cordylochernes scorpioides.</title>
        <authorList>
            <person name="Zeh D."/>
            <person name="Zeh J."/>
        </authorList>
    </citation>
    <scope>NUCLEOTIDE SEQUENCE [LARGE SCALE GENOMIC DNA]</scope>
    <source>
        <strain evidence="9">IN4F17</strain>
        <tissue evidence="9">Whole Body</tissue>
    </source>
</reference>
<dbReference type="PANTHER" id="PTHR10241:SF29">
    <property type="entry name" value="LETHAL(2) GIANT LARVAE PROTEIN"/>
    <property type="match status" value="1"/>
</dbReference>
<keyword evidence="4" id="KW-0677">Repeat</keyword>